<comment type="caution">
    <text evidence="1">The sequence shown here is derived from an EMBL/GenBank/DDBJ whole genome shotgun (WGS) entry which is preliminary data.</text>
</comment>
<evidence type="ECO:0000313" key="2">
    <source>
        <dbReference type="Proteomes" id="UP001629235"/>
    </source>
</evidence>
<dbReference type="EMBL" id="JAQQDW010000027">
    <property type="protein sequence ID" value="MFM0104800.1"/>
    <property type="molecule type" value="Genomic_DNA"/>
</dbReference>
<keyword evidence="2" id="KW-1185">Reference proteome</keyword>
<sequence>MKRELQALRIDGSTRIFGIVGSPVTQVKTPQLMNALVDAPECVRIRARA</sequence>
<name>A0ACC7NCP9_9BURK</name>
<proteinExistence type="predicted"/>
<dbReference type="Proteomes" id="UP001629235">
    <property type="component" value="Unassembled WGS sequence"/>
</dbReference>
<reference evidence="1 2" key="1">
    <citation type="journal article" date="2024" name="Chem. Sci.">
        <title>Discovery of megapolipeptins by genome mining of a Burkholderiales bacteria collection.</title>
        <authorList>
            <person name="Paulo B.S."/>
            <person name="Recchia M.J.J."/>
            <person name="Lee S."/>
            <person name="Fergusson C.H."/>
            <person name="Romanowski S.B."/>
            <person name="Hernandez A."/>
            <person name="Krull N."/>
            <person name="Liu D.Y."/>
            <person name="Cavanagh H."/>
            <person name="Bos A."/>
            <person name="Gray C.A."/>
            <person name="Murphy B.T."/>
            <person name="Linington R.G."/>
            <person name="Eustaquio A.S."/>
        </authorList>
    </citation>
    <scope>NUCLEOTIDE SEQUENCE [LARGE SCALE GENOMIC DNA]</scope>
    <source>
        <strain evidence="1 2">RL18-126-BIB-B</strain>
    </source>
</reference>
<evidence type="ECO:0000313" key="1">
    <source>
        <dbReference type="EMBL" id="MFM0104800.1"/>
    </source>
</evidence>
<accession>A0ACC7NCP9</accession>
<protein>
    <submittedName>
        <fullName evidence="1">Uncharacterized protein</fullName>
    </submittedName>
</protein>
<gene>
    <name evidence="1" type="ORF">PQR01_15265</name>
</gene>
<organism evidence="1 2">
    <name type="scientific">Paraburkholderia rhynchosiae</name>
    <dbReference type="NCBI Taxonomy" id="487049"/>
    <lineage>
        <taxon>Bacteria</taxon>
        <taxon>Pseudomonadati</taxon>
        <taxon>Pseudomonadota</taxon>
        <taxon>Betaproteobacteria</taxon>
        <taxon>Burkholderiales</taxon>
        <taxon>Burkholderiaceae</taxon>
        <taxon>Paraburkholderia</taxon>
    </lineage>
</organism>